<dbReference type="AlphaFoldDB" id="C4JD93"/>
<sequence length="227" mass="25503">MNAFTHAVEVGTHAIETDIRLSRDGVIVLSHVDNNADNIIAALTRVFLSVPSPYRPWRDRVVLGSWTAEYLSLVRDHFPVYPLAITTFSIQYARQFLTVPGVSISINQKVLMGCGGRRFLADAKRAGKAVFVWTVNKEVLMRWSVRRKVDGVITDQPVLFEDVVRQWEDDDYGDGFVSNEVEITLEQRAMALLATIASWVLGIVLTVMYPVKFRRLDGTVDDGLGYA</sequence>
<dbReference type="GO" id="GO:0008081">
    <property type="term" value="F:phosphoric diester hydrolase activity"/>
    <property type="evidence" value="ECO:0007669"/>
    <property type="project" value="InterPro"/>
</dbReference>
<dbReference type="Gene3D" id="3.20.20.190">
    <property type="entry name" value="Phosphatidylinositol (PI) phosphodiesterase"/>
    <property type="match status" value="2"/>
</dbReference>
<evidence type="ECO:0000259" key="2">
    <source>
        <dbReference type="PROSITE" id="PS51704"/>
    </source>
</evidence>
<dbReference type="InterPro" id="IPR017946">
    <property type="entry name" value="PLC-like_Pdiesterase_TIM-brl"/>
</dbReference>
<feature type="domain" description="GP-PDE" evidence="2">
    <location>
        <begin position="1"/>
        <end position="164"/>
    </location>
</feature>
<keyword evidence="1" id="KW-0472">Membrane</keyword>
<dbReference type="Pfam" id="PF03009">
    <property type="entry name" value="GDPD"/>
    <property type="match status" value="2"/>
</dbReference>
<dbReference type="GeneID" id="8439044"/>
<dbReference type="EMBL" id="CH476615">
    <property type="protein sequence ID" value="EEP75442.1"/>
    <property type="molecule type" value="Genomic_DNA"/>
</dbReference>
<evidence type="ECO:0000313" key="3">
    <source>
        <dbReference type="EMBL" id="EEP75442.1"/>
    </source>
</evidence>
<dbReference type="InParanoid" id="C4JD93"/>
<evidence type="ECO:0000313" key="4">
    <source>
        <dbReference type="Proteomes" id="UP000002058"/>
    </source>
</evidence>
<accession>C4JD93</accession>
<dbReference type="InterPro" id="IPR030395">
    <property type="entry name" value="GP_PDE_dom"/>
</dbReference>
<dbReference type="OMA" id="NAFTHAV"/>
<evidence type="ECO:0000256" key="1">
    <source>
        <dbReference type="SAM" id="Phobius"/>
    </source>
</evidence>
<keyword evidence="4" id="KW-1185">Reference proteome</keyword>
<dbReference type="eggNOG" id="KOG2258">
    <property type="taxonomic scope" value="Eukaryota"/>
</dbReference>
<gene>
    <name evidence="3" type="ORF">UREG_00288</name>
</gene>
<dbReference type="VEuPathDB" id="FungiDB:UREG_00288"/>
<keyword evidence="1" id="KW-1133">Transmembrane helix</keyword>
<keyword evidence="1" id="KW-0812">Transmembrane</keyword>
<dbReference type="PANTHER" id="PTHR43805">
    <property type="entry name" value="GLYCEROPHOSPHORYL DIESTER PHOSPHODIESTERASE"/>
    <property type="match status" value="1"/>
</dbReference>
<reference evidence="4" key="1">
    <citation type="journal article" date="2009" name="Genome Res.">
        <title>Comparative genomic analyses of the human fungal pathogens Coccidioides and their relatives.</title>
        <authorList>
            <person name="Sharpton T.J."/>
            <person name="Stajich J.E."/>
            <person name="Rounsley S.D."/>
            <person name="Gardner M.J."/>
            <person name="Wortman J.R."/>
            <person name="Jordar V.S."/>
            <person name="Maiti R."/>
            <person name="Kodira C.D."/>
            <person name="Neafsey D.E."/>
            <person name="Zeng Q."/>
            <person name="Hung C.-Y."/>
            <person name="McMahan C."/>
            <person name="Muszewska A."/>
            <person name="Grynberg M."/>
            <person name="Mandel M.A."/>
            <person name="Kellner E.M."/>
            <person name="Barker B.M."/>
            <person name="Galgiani J.N."/>
            <person name="Orbach M.J."/>
            <person name="Kirkland T.N."/>
            <person name="Cole G.T."/>
            <person name="Henn M.R."/>
            <person name="Birren B.W."/>
            <person name="Taylor J.W."/>
        </authorList>
    </citation>
    <scope>NUCLEOTIDE SEQUENCE [LARGE SCALE GENOMIC DNA]</scope>
    <source>
        <strain evidence="4">UAMH 1704</strain>
    </source>
</reference>
<feature type="transmembrane region" description="Helical" evidence="1">
    <location>
        <begin position="189"/>
        <end position="209"/>
    </location>
</feature>
<proteinExistence type="predicted"/>
<dbReference type="HOGENOM" id="CLU_102263_0_0_1"/>
<dbReference type="RefSeq" id="XP_002540775.1">
    <property type="nucleotide sequence ID" value="XM_002540729.1"/>
</dbReference>
<dbReference type="SUPFAM" id="SSF51695">
    <property type="entry name" value="PLC-like phosphodiesterases"/>
    <property type="match status" value="1"/>
</dbReference>
<dbReference type="Proteomes" id="UP000002058">
    <property type="component" value="Unassembled WGS sequence"/>
</dbReference>
<dbReference type="KEGG" id="ure:UREG_00288"/>
<dbReference type="GO" id="GO:0006629">
    <property type="term" value="P:lipid metabolic process"/>
    <property type="evidence" value="ECO:0007669"/>
    <property type="project" value="InterPro"/>
</dbReference>
<organism evidence="3 4">
    <name type="scientific">Uncinocarpus reesii (strain UAMH 1704)</name>
    <dbReference type="NCBI Taxonomy" id="336963"/>
    <lineage>
        <taxon>Eukaryota</taxon>
        <taxon>Fungi</taxon>
        <taxon>Dikarya</taxon>
        <taxon>Ascomycota</taxon>
        <taxon>Pezizomycotina</taxon>
        <taxon>Eurotiomycetes</taxon>
        <taxon>Eurotiomycetidae</taxon>
        <taxon>Onygenales</taxon>
        <taxon>Onygenaceae</taxon>
        <taxon>Uncinocarpus</taxon>
    </lineage>
</organism>
<protein>
    <recommendedName>
        <fullName evidence="2">GP-PDE domain-containing protein</fullName>
    </recommendedName>
</protein>
<dbReference type="STRING" id="336963.C4JD93"/>
<name>C4JD93_UNCRE</name>
<dbReference type="PROSITE" id="PS51704">
    <property type="entry name" value="GP_PDE"/>
    <property type="match status" value="1"/>
</dbReference>
<dbReference type="OrthoDB" id="1058301at2759"/>
<dbReference type="PANTHER" id="PTHR43805:SF1">
    <property type="entry name" value="GP-PDE DOMAIN-CONTAINING PROTEIN"/>
    <property type="match status" value="1"/>
</dbReference>